<evidence type="ECO:0000313" key="2">
    <source>
        <dbReference type="Proteomes" id="UP000015105"/>
    </source>
</evidence>
<proteinExistence type="predicted"/>
<reference evidence="1" key="4">
    <citation type="submission" date="2019-03" db="UniProtKB">
        <authorList>
            <consortium name="EnsemblPlants"/>
        </authorList>
    </citation>
    <scope>IDENTIFICATION</scope>
</reference>
<dbReference type="PANTHER" id="PTHR31264:SF23">
    <property type="entry name" value="F-BOX DOMAIN-CONTAINING PROTEIN"/>
    <property type="match status" value="1"/>
</dbReference>
<reference evidence="1" key="5">
    <citation type="journal article" date="2021" name="G3 (Bethesda)">
        <title>Aegilops tauschii genome assembly Aet v5.0 features greater sequence contiguity and improved annotation.</title>
        <authorList>
            <person name="Wang L."/>
            <person name="Zhu T."/>
            <person name="Rodriguez J.C."/>
            <person name="Deal K.R."/>
            <person name="Dubcovsky J."/>
            <person name="McGuire P.E."/>
            <person name="Lux T."/>
            <person name="Spannagl M."/>
            <person name="Mayer K.F.X."/>
            <person name="Baldrich P."/>
            <person name="Meyers B.C."/>
            <person name="Huo N."/>
            <person name="Gu Y.Q."/>
            <person name="Zhou H."/>
            <person name="Devos K.M."/>
            <person name="Bennetzen J.L."/>
            <person name="Unver T."/>
            <person name="Budak H."/>
            <person name="Gulick P.J."/>
            <person name="Galiba G."/>
            <person name="Kalapos B."/>
            <person name="Nelson D.R."/>
            <person name="Li P."/>
            <person name="You F.M."/>
            <person name="Luo M.C."/>
            <person name="Dvorak J."/>
        </authorList>
    </citation>
    <scope>NUCLEOTIDE SEQUENCE [LARGE SCALE GENOMIC DNA]</scope>
    <source>
        <strain evidence="1">cv. AL8/78</strain>
    </source>
</reference>
<evidence type="ECO:0000313" key="1">
    <source>
        <dbReference type="EnsemblPlants" id="AET2Gv21213100.5"/>
    </source>
</evidence>
<protein>
    <recommendedName>
        <fullName evidence="3">F-box associated domain-containing protein</fullName>
    </recommendedName>
</protein>
<reference evidence="2" key="1">
    <citation type="journal article" date="2014" name="Science">
        <title>Ancient hybridizations among the ancestral genomes of bread wheat.</title>
        <authorList>
            <consortium name="International Wheat Genome Sequencing Consortium,"/>
            <person name="Marcussen T."/>
            <person name="Sandve S.R."/>
            <person name="Heier L."/>
            <person name="Spannagl M."/>
            <person name="Pfeifer M."/>
            <person name="Jakobsen K.S."/>
            <person name="Wulff B.B."/>
            <person name="Steuernagel B."/>
            <person name="Mayer K.F."/>
            <person name="Olsen O.A."/>
        </authorList>
    </citation>
    <scope>NUCLEOTIDE SEQUENCE [LARGE SCALE GENOMIC DNA]</scope>
    <source>
        <strain evidence="2">cv. AL8/78</strain>
    </source>
</reference>
<sequence>REASDGRVLLDRPCRHDELGSLVIFKEMVVCDPLHRQCLLLPPIPDDLAASAVSHLLIERNKRFAECFLVPSSDDEEEETSFRVIWLLVLQTKPVAAVFSSGTGQWQVLSRSESLPGFLLSTWKVWFMSRHYAHGCFYWVSGSSEKLLVLDIRMMEFSMVDHPSCVRFLGDDVAIVEAGQGITLMFVPKPDTSRLIYTVWRNNGGSSIQW</sequence>
<reference evidence="2" key="2">
    <citation type="journal article" date="2017" name="Nat. Plants">
        <title>The Aegilops tauschii genome reveals multiple impacts of transposons.</title>
        <authorList>
            <person name="Zhao G."/>
            <person name="Zou C."/>
            <person name="Li K."/>
            <person name="Wang K."/>
            <person name="Li T."/>
            <person name="Gao L."/>
            <person name="Zhang X."/>
            <person name="Wang H."/>
            <person name="Yang Z."/>
            <person name="Liu X."/>
            <person name="Jiang W."/>
            <person name="Mao L."/>
            <person name="Kong X."/>
            <person name="Jiao Y."/>
            <person name="Jia J."/>
        </authorList>
    </citation>
    <scope>NUCLEOTIDE SEQUENCE [LARGE SCALE GENOMIC DNA]</scope>
    <source>
        <strain evidence="2">cv. AL8/78</strain>
    </source>
</reference>
<organism evidence="1 2">
    <name type="scientific">Aegilops tauschii subsp. strangulata</name>
    <name type="common">Goatgrass</name>
    <dbReference type="NCBI Taxonomy" id="200361"/>
    <lineage>
        <taxon>Eukaryota</taxon>
        <taxon>Viridiplantae</taxon>
        <taxon>Streptophyta</taxon>
        <taxon>Embryophyta</taxon>
        <taxon>Tracheophyta</taxon>
        <taxon>Spermatophyta</taxon>
        <taxon>Magnoliopsida</taxon>
        <taxon>Liliopsida</taxon>
        <taxon>Poales</taxon>
        <taxon>Poaceae</taxon>
        <taxon>BOP clade</taxon>
        <taxon>Pooideae</taxon>
        <taxon>Triticodae</taxon>
        <taxon>Triticeae</taxon>
        <taxon>Triticinae</taxon>
        <taxon>Aegilops</taxon>
    </lineage>
</organism>
<name>A0A453DF17_AEGTS</name>
<dbReference type="PANTHER" id="PTHR31264">
    <property type="entry name" value="OS07G0554500 PROTEIN-RELATED"/>
    <property type="match status" value="1"/>
</dbReference>
<dbReference type="Proteomes" id="UP000015105">
    <property type="component" value="Chromosome 2D"/>
</dbReference>
<evidence type="ECO:0008006" key="3">
    <source>
        <dbReference type="Google" id="ProtNLM"/>
    </source>
</evidence>
<reference evidence="1" key="3">
    <citation type="journal article" date="2017" name="Nature">
        <title>Genome sequence of the progenitor of the wheat D genome Aegilops tauschii.</title>
        <authorList>
            <person name="Luo M.C."/>
            <person name="Gu Y.Q."/>
            <person name="Puiu D."/>
            <person name="Wang H."/>
            <person name="Twardziok S.O."/>
            <person name="Deal K.R."/>
            <person name="Huo N."/>
            <person name="Zhu T."/>
            <person name="Wang L."/>
            <person name="Wang Y."/>
            <person name="McGuire P.E."/>
            <person name="Liu S."/>
            <person name="Long H."/>
            <person name="Ramasamy R.K."/>
            <person name="Rodriguez J.C."/>
            <person name="Van S.L."/>
            <person name="Yuan L."/>
            <person name="Wang Z."/>
            <person name="Xia Z."/>
            <person name="Xiao L."/>
            <person name="Anderson O.D."/>
            <person name="Ouyang S."/>
            <person name="Liang Y."/>
            <person name="Zimin A.V."/>
            <person name="Pertea G."/>
            <person name="Qi P."/>
            <person name="Bennetzen J.L."/>
            <person name="Dai X."/>
            <person name="Dawson M.W."/>
            <person name="Muller H.G."/>
            <person name="Kugler K."/>
            <person name="Rivarola-Duarte L."/>
            <person name="Spannagl M."/>
            <person name="Mayer K.F.X."/>
            <person name="Lu F.H."/>
            <person name="Bevan M.W."/>
            <person name="Leroy P."/>
            <person name="Li P."/>
            <person name="You F.M."/>
            <person name="Sun Q."/>
            <person name="Liu Z."/>
            <person name="Lyons E."/>
            <person name="Wicker T."/>
            <person name="Salzberg S.L."/>
            <person name="Devos K.M."/>
            <person name="Dvorak J."/>
        </authorList>
    </citation>
    <scope>NUCLEOTIDE SEQUENCE [LARGE SCALE GENOMIC DNA]</scope>
    <source>
        <strain evidence="1">cv. AL8/78</strain>
    </source>
</reference>
<dbReference type="AlphaFoldDB" id="A0A453DF17"/>
<dbReference type="EnsemblPlants" id="AET2Gv21213100.5">
    <property type="protein sequence ID" value="AET2Gv21213100.5"/>
    <property type="gene ID" value="AET2Gv21213100"/>
</dbReference>
<keyword evidence="2" id="KW-1185">Reference proteome</keyword>
<dbReference type="Gramene" id="AET2Gv21213100.5">
    <property type="protein sequence ID" value="AET2Gv21213100.5"/>
    <property type="gene ID" value="AET2Gv21213100"/>
</dbReference>
<accession>A0A453DF17</accession>